<organism evidence="1 2">
    <name type="scientific">Carpediemonas membranifera</name>
    <dbReference type="NCBI Taxonomy" id="201153"/>
    <lineage>
        <taxon>Eukaryota</taxon>
        <taxon>Metamonada</taxon>
        <taxon>Carpediemonas-like organisms</taxon>
        <taxon>Carpediemonas</taxon>
    </lineage>
</organism>
<comment type="caution">
    <text evidence="1">The sequence shown here is derived from an EMBL/GenBank/DDBJ whole genome shotgun (WGS) entry which is preliminary data.</text>
</comment>
<dbReference type="AlphaFoldDB" id="A0A8J6AV96"/>
<proteinExistence type="predicted"/>
<evidence type="ECO:0000313" key="1">
    <source>
        <dbReference type="EMBL" id="KAG9395656.1"/>
    </source>
</evidence>
<evidence type="ECO:0000313" key="2">
    <source>
        <dbReference type="Proteomes" id="UP000717585"/>
    </source>
</evidence>
<sequence length="195" mass="20676">MNSAILSILPSNPTVEDVEVASRALETCSEPIIINSLLRKLVQRLAVALSDASIDSTIHIALTEAIVRFSGHIDRPTALVMLDMLSSSTSPSKHTLPVLEKLIPFVTVHDTELDGILAMLDAPESASAAVTMVVRAAPTLDGSLVPVVATHVAAYLLSAVPTGDHRAEALECLDKLAEHGGLWASSVRELRDRCG</sequence>
<dbReference type="EMBL" id="JAHDYR010000009">
    <property type="protein sequence ID" value="KAG9395656.1"/>
    <property type="molecule type" value="Genomic_DNA"/>
</dbReference>
<dbReference type="Proteomes" id="UP000717585">
    <property type="component" value="Unassembled WGS sequence"/>
</dbReference>
<gene>
    <name evidence="1" type="ORF">J8273_2860</name>
</gene>
<name>A0A8J6AV96_9EUKA</name>
<accession>A0A8J6AV96</accession>
<keyword evidence="2" id="KW-1185">Reference proteome</keyword>
<protein>
    <submittedName>
        <fullName evidence="1">Uncharacterized protein</fullName>
    </submittedName>
</protein>
<reference evidence="1" key="1">
    <citation type="submission" date="2021-05" db="EMBL/GenBank/DDBJ databases">
        <title>A free-living protist that lacks canonical eukaryotic 1 DNA replication and segregation systems.</title>
        <authorList>
            <person name="Salas-Leiva D.E."/>
            <person name="Tromer E.C."/>
            <person name="Curtis B.A."/>
            <person name="Jerlstrom-Hultqvist J."/>
            <person name="Kolisko M."/>
            <person name="Yi Z."/>
            <person name="Salas-Leiva J.S."/>
            <person name="Gallot-Lavallee L."/>
            <person name="Kops G.J.P.L."/>
            <person name="Archibald J.M."/>
            <person name="Simpson A.G.B."/>
            <person name="Roger A.J."/>
        </authorList>
    </citation>
    <scope>NUCLEOTIDE SEQUENCE</scope>
    <source>
        <strain evidence="1">BICM</strain>
    </source>
</reference>